<dbReference type="Proteomes" id="UP000319094">
    <property type="component" value="Unassembled WGS sequence"/>
</dbReference>
<sequence length="592" mass="66092">MVNVTDTERAIRRPFFEIALEPSPGGSTTFLPPLQKIWEKNRARGIAPRWRGELDDTPELRAEFLVGASMMGYELVDLEDPEQLAELDLMEPPRLPLQPQQLLIADALNAGTKRNAIEVPRRASKSTTVFCLLLGRCAMRPGYRVVFSAQTGTAGTEMFEEWVKDGLDYVQPPADADLPPWKRGDLPRRVSPELAKWERFGQMPLYGDLAPAEDQPRSMNTSGRTFRTRVGNSRPGIRFDNHSTFRVLKPEASAYRGKAADVSWLDEAQEIDPAESNAIVAGVLPLMDTRPGSQIIVSGTAGEAKAGAFWTNLDRLRRGDPALGGVDFAIDQMTDWSDIEDEDRAMQLVERTHPGVGTLTNMETMRDNYRDPAMGKPQWAREYLSLWPDVGQDVVIDPLLWDGTALERWPDRPARVAFGMDIRPGGGATAAICAAWRDREGRAFIELVDHQLGTAWLPARLQYLTRQGYRGSSVAFDKIAEGEATYIATRYIHPRPKLQMQTWSETAAGCVTFMRELETGTLRHYASQGALNAAALDAKKREIRGNDRGVWIFTAEQGKDVTPLLAAVRALRNWDQYYERGYEAEQAGIISA</sequence>
<evidence type="ECO:0000256" key="1">
    <source>
        <dbReference type="SAM" id="MobiDB-lite"/>
    </source>
</evidence>
<dbReference type="AlphaFoldDB" id="A0A542Y3A2"/>
<dbReference type="InterPro" id="IPR027417">
    <property type="entry name" value="P-loop_NTPase"/>
</dbReference>
<evidence type="ECO:0000313" key="3">
    <source>
        <dbReference type="Proteomes" id="UP000319094"/>
    </source>
</evidence>
<organism evidence="2 3">
    <name type="scientific">Leucobacter komagatae</name>
    <dbReference type="NCBI Taxonomy" id="55969"/>
    <lineage>
        <taxon>Bacteria</taxon>
        <taxon>Bacillati</taxon>
        <taxon>Actinomycetota</taxon>
        <taxon>Actinomycetes</taxon>
        <taxon>Micrococcales</taxon>
        <taxon>Microbacteriaceae</taxon>
        <taxon>Leucobacter</taxon>
    </lineage>
</organism>
<accession>A0A542Y3A2</accession>
<dbReference type="EMBL" id="VFON01000001">
    <property type="protein sequence ID" value="TQL42565.1"/>
    <property type="molecule type" value="Genomic_DNA"/>
</dbReference>
<evidence type="ECO:0000313" key="2">
    <source>
        <dbReference type="EMBL" id="TQL42565.1"/>
    </source>
</evidence>
<gene>
    <name evidence="2" type="ORF">FB468_0567</name>
</gene>
<proteinExistence type="predicted"/>
<feature type="region of interest" description="Disordered" evidence="1">
    <location>
        <begin position="209"/>
        <end position="233"/>
    </location>
</feature>
<evidence type="ECO:0008006" key="4">
    <source>
        <dbReference type="Google" id="ProtNLM"/>
    </source>
</evidence>
<reference evidence="2 3" key="1">
    <citation type="submission" date="2019-06" db="EMBL/GenBank/DDBJ databases">
        <title>Sequencing the genomes of 1000 actinobacteria strains.</title>
        <authorList>
            <person name="Klenk H.-P."/>
        </authorList>
    </citation>
    <scope>NUCLEOTIDE SEQUENCE [LARGE SCALE GENOMIC DNA]</scope>
    <source>
        <strain evidence="2 3">DSM 8803</strain>
    </source>
</reference>
<comment type="caution">
    <text evidence="2">The sequence shown here is derived from an EMBL/GenBank/DDBJ whole genome shotgun (WGS) entry which is preliminary data.</text>
</comment>
<protein>
    <recommendedName>
        <fullName evidence="4">Phage terminase large subunit-like protein</fullName>
    </recommendedName>
</protein>
<name>A0A542Y3A2_9MICO</name>
<dbReference type="Gene3D" id="3.40.50.300">
    <property type="entry name" value="P-loop containing nucleotide triphosphate hydrolases"/>
    <property type="match status" value="1"/>
</dbReference>
<keyword evidence="3" id="KW-1185">Reference proteome</keyword>